<evidence type="ECO:0000313" key="4">
    <source>
        <dbReference type="Proteomes" id="UP000237271"/>
    </source>
</evidence>
<reference evidence="3 4" key="1">
    <citation type="journal article" date="2017" name="Genome Biol. Evol.">
        <title>Phytophthora megakarya and P. palmivora, closely related causal agents of cacao black pod rot, underwent increases in genome sizes and gene numbers by different mechanisms.</title>
        <authorList>
            <person name="Ali S.S."/>
            <person name="Shao J."/>
            <person name="Lary D.J."/>
            <person name="Kronmiller B."/>
            <person name="Shen D."/>
            <person name="Strem M.D."/>
            <person name="Amoako-Attah I."/>
            <person name="Akrofi A.Y."/>
            <person name="Begoude B.A."/>
            <person name="Ten Hoopen G.M."/>
            <person name="Coulibaly K."/>
            <person name="Kebe B.I."/>
            <person name="Melnick R.L."/>
            <person name="Guiltinan M.J."/>
            <person name="Tyler B.M."/>
            <person name="Meinhardt L.W."/>
            <person name="Bailey B.A."/>
        </authorList>
    </citation>
    <scope>NUCLEOTIDE SEQUENCE [LARGE SCALE GENOMIC DNA]</scope>
    <source>
        <strain evidence="4">sbr112.9</strain>
    </source>
</reference>
<evidence type="ECO:0008006" key="5">
    <source>
        <dbReference type="Google" id="ProtNLM"/>
    </source>
</evidence>
<dbReference type="Proteomes" id="UP000237271">
    <property type="component" value="Unassembled WGS sequence"/>
</dbReference>
<organism evidence="3 4">
    <name type="scientific">Phytophthora palmivora</name>
    <dbReference type="NCBI Taxonomy" id="4796"/>
    <lineage>
        <taxon>Eukaryota</taxon>
        <taxon>Sar</taxon>
        <taxon>Stramenopiles</taxon>
        <taxon>Oomycota</taxon>
        <taxon>Peronosporomycetes</taxon>
        <taxon>Peronosporales</taxon>
        <taxon>Peronosporaceae</taxon>
        <taxon>Phytophthora</taxon>
    </lineage>
</organism>
<keyword evidence="2" id="KW-0812">Transmembrane</keyword>
<feature type="compositionally biased region" description="Basic and acidic residues" evidence="1">
    <location>
        <begin position="105"/>
        <end position="116"/>
    </location>
</feature>
<sequence>LVLTDCFNTSLVITIQLLLMGFYTVGIIMPNRIGFANTGVFLCTGSDLALERVIRREKTAKSIRPLTHVQYIRKLRLELINLQGEDMYDGNTFGADSPSSISARSGDRGDHPKHAAKQVDEWRNHSGQLKRAQQSCKVCSLHRTGGKRGKTATYFCDACYALLPGYLCMKPKYTVEGELRSCWDIWHRSYKNGTGIPENLQGKIRLRQSPAKRRHVSAEEEKAPTA</sequence>
<protein>
    <recommendedName>
        <fullName evidence="5">PiggyBac transposable element-derived protein domain-containing protein</fullName>
    </recommendedName>
</protein>
<keyword evidence="2" id="KW-1133">Transmembrane helix</keyword>
<dbReference type="AlphaFoldDB" id="A0A2P4XQN8"/>
<comment type="caution">
    <text evidence="3">The sequence shown here is derived from an EMBL/GenBank/DDBJ whole genome shotgun (WGS) entry which is preliminary data.</text>
</comment>
<keyword evidence="2" id="KW-0472">Membrane</keyword>
<accession>A0A2P4XQN8</accession>
<name>A0A2P4XQN8_9STRA</name>
<evidence type="ECO:0000256" key="1">
    <source>
        <dbReference type="SAM" id="MobiDB-lite"/>
    </source>
</evidence>
<dbReference type="OrthoDB" id="101091at2759"/>
<gene>
    <name evidence="3" type="ORF">PHPALM_16120</name>
</gene>
<feature type="non-terminal residue" evidence="3">
    <location>
        <position position="1"/>
    </location>
</feature>
<evidence type="ECO:0000313" key="3">
    <source>
        <dbReference type="EMBL" id="POM67809.1"/>
    </source>
</evidence>
<feature type="region of interest" description="Disordered" evidence="1">
    <location>
        <begin position="97"/>
        <end position="116"/>
    </location>
</feature>
<proteinExistence type="predicted"/>
<feature type="transmembrane region" description="Helical" evidence="2">
    <location>
        <begin position="7"/>
        <end position="29"/>
    </location>
</feature>
<dbReference type="EMBL" id="NCKW01008646">
    <property type="protein sequence ID" value="POM67809.1"/>
    <property type="molecule type" value="Genomic_DNA"/>
</dbReference>
<evidence type="ECO:0000256" key="2">
    <source>
        <dbReference type="SAM" id="Phobius"/>
    </source>
</evidence>
<keyword evidence="4" id="KW-1185">Reference proteome</keyword>